<protein>
    <submittedName>
        <fullName evidence="12">Autolysis histidine kinase LytS</fullName>
    </submittedName>
</protein>
<comment type="caution">
    <text evidence="12">The sequence shown here is derived from an EMBL/GenBank/DDBJ whole genome shotgun (WGS) entry which is preliminary data.</text>
</comment>
<dbReference type="InterPro" id="IPR050640">
    <property type="entry name" value="Bact_2-comp_sensor_kinase"/>
</dbReference>
<dbReference type="InterPro" id="IPR033479">
    <property type="entry name" value="dCache_1"/>
</dbReference>
<evidence type="ECO:0000256" key="3">
    <source>
        <dbReference type="ARBA" id="ARBA00022553"/>
    </source>
</evidence>
<dbReference type="InterPro" id="IPR036890">
    <property type="entry name" value="HATPase_C_sf"/>
</dbReference>
<feature type="coiled-coil region" evidence="9">
    <location>
        <begin position="353"/>
        <end position="380"/>
    </location>
</feature>
<keyword evidence="13" id="KW-1185">Reference proteome</keyword>
<keyword evidence="2" id="KW-1003">Cell membrane</keyword>
<evidence type="ECO:0000256" key="9">
    <source>
        <dbReference type="SAM" id="Coils"/>
    </source>
</evidence>
<dbReference type="Pfam" id="PF02743">
    <property type="entry name" value="dCache_1"/>
    <property type="match status" value="1"/>
</dbReference>
<dbReference type="Gene3D" id="6.10.340.10">
    <property type="match status" value="1"/>
</dbReference>
<reference evidence="12 13" key="1">
    <citation type="submission" date="2017-05" db="EMBL/GenBank/DDBJ databases">
        <title>Functional genome analysis of Paenibacillus pasadenensis strain R16: insights on endophytic life style and antifungal activity.</title>
        <authorList>
            <person name="Passera A."/>
            <person name="Marcolungo L."/>
            <person name="Casati P."/>
            <person name="Brasca M."/>
            <person name="Quaglino F."/>
            <person name="Delledonne M."/>
        </authorList>
    </citation>
    <scope>NUCLEOTIDE SEQUENCE [LARGE SCALE GENOMIC DNA]</scope>
    <source>
        <strain evidence="12 13">R16</strain>
    </source>
</reference>
<evidence type="ECO:0000256" key="4">
    <source>
        <dbReference type="ARBA" id="ARBA00022679"/>
    </source>
</evidence>
<feature type="domain" description="HAMP" evidence="11">
    <location>
        <begin position="313"/>
        <end position="365"/>
    </location>
</feature>
<keyword evidence="6 12" id="KW-0418">Kinase</keyword>
<evidence type="ECO:0000259" key="11">
    <source>
        <dbReference type="PROSITE" id="PS50885"/>
    </source>
</evidence>
<keyword evidence="4" id="KW-0808">Transferase</keyword>
<evidence type="ECO:0000256" key="6">
    <source>
        <dbReference type="ARBA" id="ARBA00022777"/>
    </source>
</evidence>
<dbReference type="PANTHER" id="PTHR34220">
    <property type="entry name" value="SENSOR HISTIDINE KINASE YPDA"/>
    <property type="match status" value="1"/>
</dbReference>
<dbReference type="InterPro" id="IPR010559">
    <property type="entry name" value="Sig_transdc_His_kin_internal"/>
</dbReference>
<dbReference type="GO" id="GO:0005886">
    <property type="term" value="C:plasma membrane"/>
    <property type="evidence" value="ECO:0007669"/>
    <property type="project" value="UniProtKB-SubCell"/>
</dbReference>
<organism evidence="12 13">
    <name type="scientific">Paenibacillus pasadenensis</name>
    <dbReference type="NCBI Taxonomy" id="217090"/>
    <lineage>
        <taxon>Bacteria</taxon>
        <taxon>Bacillati</taxon>
        <taxon>Bacillota</taxon>
        <taxon>Bacilli</taxon>
        <taxon>Bacillales</taxon>
        <taxon>Paenibacillaceae</taxon>
        <taxon>Paenibacillus</taxon>
    </lineage>
</organism>
<evidence type="ECO:0000256" key="1">
    <source>
        <dbReference type="ARBA" id="ARBA00004651"/>
    </source>
</evidence>
<dbReference type="EMBL" id="NFEZ01000003">
    <property type="protein sequence ID" value="PLT47549.1"/>
    <property type="molecule type" value="Genomic_DNA"/>
</dbReference>
<dbReference type="InterPro" id="IPR003660">
    <property type="entry name" value="HAMP_dom"/>
</dbReference>
<evidence type="ECO:0000256" key="2">
    <source>
        <dbReference type="ARBA" id="ARBA00022475"/>
    </source>
</evidence>
<dbReference type="CDD" id="cd18774">
    <property type="entry name" value="PDC2_HK_sensor"/>
    <property type="match status" value="1"/>
</dbReference>
<evidence type="ECO:0000256" key="5">
    <source>
        <dbReference type="ARBA" id="ARBA00022692"/>
    </source>
</evidence>
<dbReference type="Proteomes" id="UP000234789">
    <property type="component" value="Unassembled WGS sequence"/>
</dbReference>
<evidence type="ECO:0000256" key="10">
    <source>
        <dbReference type="SAM" id="Phobius"/>
    </source>
</evidence>
<dbReference type="CDD" id="cd18773">
    <property type="entry name" value="PDC1_HK_sensor"/>
    <property type="match status" value="1"/>
</dbReference>
<dbReference type="Gene3D" id="3.30.565.10">
    <property type="entry name" value="Histidine kinase-like ATPase, C-terminal domain"/>
    <property type="match status" value="1"/>
</dbReference>
<keyword evidence="7 10" id="KW-1133">Transmembrane helix</keyword>
<dbReference type="SMART" id="SM00387">
    <property type="entry name" value="HATPase_c"/>
    <property type="match status" value="1"/>
</dbReference>
<name>A0A2N5NB20_9BACL</name>
<gene>
    <name evidence="12" type="ORF">B8V81_1773</name>
</gene>
<dbReference type="GO" id="GO:0000155">
    <property type="term" value="F:phosphorelay sensor kinase activity"/>
    <property type="evidence" value="ECO:0007669"/>
    <property type="project" value="InterPro"/>
</dbReference>
<dbReference type="Pfam" id="PF02518">
    <property type="entry name" value="HATPase_c"/>
    <property type="match status" value="1"/>
</dbReference>
<dbReference type="PANTHER" id="PTHR34220:SF7">
    <property type="entry name" value="SENSOR HISTIDINE KINASE YPDA"/>
    <property type="match status" value="1"/>
</dbReference>
<dbReference type="AlphaFoldDB" id="A0A2N5NB20"/>
<proteinExistence type="predicted"/>
<feature type="transmembrane region" description="Helical" evidence="10">
    <location>
        <begin position="288"/>
        <end position="312"/>
    </location>
</feature>
<evidence type="ECO:0000313" key="12">
    <source>
        <dbReference type="EMBL" id="PLT47549.1"/>
    </source>
</evidence>
<dbReference type="RefSeq" id="WP_101808151.1">
    <property type="nucleotide sequence ID" value="NZ_NFEZ01000003.1"/>
</dbReference>
<evidence type="ECO:0000256" key="7">
    <source>
        <dbReference type="ARBA" id="ARBA00022989"/>
    </source>
</evidence>
<evidence type="ECO:0000313" key="13">
    <source>
        <dbReference type="Proteomes" id="UP000234789"/>
    </source>
</evidence>
<dbReference type="Gene3D" id="3.30.450.20">
    <property type="entry name" value="PAS domain"/>
    <property type="match status" value="1"/>
</dbReference>
<accession>A0A2N5NB20</accession>
<dbReference type="PROSITE" id="PS50885">
    <property type="entry name" value="HAMP"/>
    <property type="match status" value="1"/>
</dbReference>
<keyword evidence="5 10" id="KW-0812">Transmembrane</keyword>
<comment type="subcellular location">
    <subcellularLocation>
        <location evidence="1">Cell membrane</location>
        <topology evidence="1">Multi-pass membrane protein</topology>
    </subcellularLocation>
</comment>
<sequence length="596" mass="66308">MENWLGRSLKHKLSLLTILAVLVPLFSLGLLSYSIAEGLSEEKAKTEGMKTLDLLQAYLDNMVRDVENMSLFLIGNENVQQDLQARQSDLRKQTSIISFLTDLAFSKAYISNIVIESNDGRAAYSIRSVVSSGLDVLRAEDPEHYDPARKFWSTVYRQDSSLESHQVLTLSRPIRSTKKYDKPIGILRISLDQSVIARQLRQSELQGSGSVVLLDADNRIMAGPPQWELNRPISDYLPGLPALSGEGGSLTYGEGDGRSTILYRSLNSADWKLAGIIPFEEYRSQNRYFLTLAAIAVCIALLFVIVVVGFIVRKVTGPLSSLTRQLRHAHPDEPLPVLPVTTIDEVGQLVISYNRLSAKIANLTEEVKRSESLKKEADLLALQAQINPHFLYNTLSSVQWMALMNQDGRTAEMVGALSDFLRFSLNKGREYCTVAQEFSHVDSYVKVQSIRYPDRFELVSSVREELLERPMLKLLLQPLIENALLHGILKRPEPGRIEVEAEAAEDGAIRFIVRDNGVGIPEEKLDALRTLLGRRMLPGLDADTGGDYGSYGLRNVHNRLLLHYGPEAGLHLDSSPGVGTTVSFRLPKPGIEEGEA</sequence>
<keyword evidence="3" id="KW-0597">Phosphoprotein</keyword>
<keyword evidence="8 10" id="KW-0472">Membrane</keyword>
<dbReference type="InterPro" id="IPR003594">
    <property type="entry name" value="HATPase_dom"/>
</dbReference>
<evidence type="ECO:0000256" key="8">
    <source>
        <dbReference type="ARBA" id="ARBA00023136"/>
    </source>
</evidence>
<keyword evidence="9" id="KW-0175">Coiled coil</keyword>
<dbReference type="SUPFAM" id="SSF55874">
    <property type="entry name" value="ATPase domain of HSP90 chaperone/DNA topoisomerase II/histidine kinase"/>
    <property type="match status" value="1"/>
</dbReference>
<dbReference type="Pfam" id="PF06580">
    <property type="entry name" value="His_kinase"/>
    <property type="match status" value="1"/>
</dbReference>